<keyword evidence="3 5" id="KW-0238">DNA-binding</keyword>
<dbReference type="SUPFAM" id="SSF48498">
    <property type="entry name" value="Tetracyclin repressor-like, C-terminal domain"/>
    <property type="match status" value="1"/>
</dbReference>
<name>A0A3D9XUS2_PARVE</name>
<evidence type="ECO:0000256" key="2">
    <source>
        <dbReference type="ARBA" id="ARBA00023015"/>
    </source>
</evidence>
<accession>A0A3D9XUS2</accession>
<dbReference type="PROSITE" id="PS50977">
    <property type="entry name" value="HTH_TETR_2"/>
    <property type="match status" value="1"/>
</dbReference>
<evidence type="ECO:0000256" key="5">
    <source>
        <dbReference type="PROSITE-ProRule" id="PRU00335"/>
    </source>
</evidence>
<dbReference type="GO" id="GO:0003700">
    <property type="term" value="F:DNA-binding transcription factor activity"/>
    <property type="evidence" value="ECO:0007669"/>
    <property type="project" value="TreeGrafter"/>
</dbReference>
<dbReference type="PRINTS" id="PR00455">
    <property type="entry name" value="HTHTETR"/>
</dbReference>
<dbReference type="PANTHER" id="PTHR30055">
    <property type="entry name" value="HTH-TYPE TRANSCRIPTIONAL REGULATOR RUTR"/>
    <property type="match status" value="1"/>
</dbReference>
<dbReference type="InterPro" id="IPR039538">
    <property type="entry name" value="BetI_C"/>
</dbReference>
<sequence length="225" mass="25271">MPHFFVPPIKAPSRDGGNSRGDDGLDQILKAAEKVLVENGYKAMTMRRIASECGMMSGNISYYFKSKDDLLRTLLDAIMVSYEEAFTLAINEGGASPDKRLVNLISMIAEDIGTKRTTRIFPELWALSAHDEFVAERLYDMYQRQYRYFDELILAVNPGLGPERTRELSAFITASLEGLTVFCGYQKPWADQLPRFTEYMANSFLYTVKSASTPVGSMPSKIEAT</sequence>
<dbReference type="Pfam" id="PF13977">
    <property type="entry name" value="TetR_C_6"/>
    <property type="match status" value="1"/>
</dbReference>
<evidence type="ECO:0000256" key="1">
    <source>
        <dbReference type="ARBA" id="ARBA00022491"/>
    </source>
</evidence>
<evidence type="ECO:0000256" key="3">
    <source>
        <dbReference type="ARBA" id="ARBA00023125"/>
    </source>
</evidence>
<evidence type="ECO:0000313" key="8">
    <source>
        <dbReference type="Proteomes" id="UP000256941"/>
    </source>
</evidence>
<dbReference type="PANTHER" id="PTHR30055:SF234">
    <property type="entry name" value="HTH-TYPE TRANSCRIPTIONAL REGULATOR BETI"/>
    <property type="match status" value="1"/>
</dbReference>
<keyword evidence="2" id="KW-0805">Transcription regulation</keyword>
<evidence type="ECO:0000256" key="4">
    <source>
        <dbReference type="ARBA" id="ARBA00023163"/>
    </source>
</evidence>
<dbReference type="SUPFAM" id="SSF46689">
    <property type="entry name" value="Homeodomain-like"/>
    <property type="match status" value="1"/>
</dbReference>
<evidence type="ECO:0000259" key="6">
    <source>
        <dbReference type="PROSITE" id="PS50977"/>
    </source>
</evidence>
<dbReference type="Gene3D" id="1.10.357.10">
    <property type="entry name" value="Tetracycline Repressor, domain 2"/>
    <property type="match status" value="1"/>
</dbReference>
<dbReference type="Proteomes" id="UP000256941">
    <property type="component" value="Unassembled WGS sequence"/>
</dbReference>
<dbReference type="RefSeq" id="WP_116221476.1">
    <property type="nucleotide sequence ID" value="NZ_CP038196.1"/>
</dbReference>
<dbReference type="EMBL" id="QTUJ01000001">
    <property type="protein sequence ID" value="REF73388.1"/>
    <property type="molecule type" value="Genomic_DNA"/>
</dbReference>
<dbReference type="InterPro" id="IPR009057">
    <property type="entry name" value="Homeodomain-like_sf"/>
</dbReference>
<protein>
    <submittedName>
        <fullName evidence="7">TetR family transcriptional regulator</fullName>
    </submittedName>
</protein>
<keyword evidence="4" id="KW-0804">Transcription</keyword>
<comment type="caution">
    <text evidence="7">The sequence shown here is derived from an EMBL/GenBank/DDBJ whole genome shotgun (WGS) entry which is preliminary data.</text>
</comment>
<feature type="DNA-binding region" description="H-T-H motif" evidence="5">
    <location>
        <begin position="45"/>
        <end position="64"/>
    </location>
</feature>
<evidence type="ECO:0000313" key="7">
    <source>
        <dbReference type="EMBL" id="REF73388.1"/>
    </source>
</evidence>
<feature type="domain" description="HTH tetR-type" evidence="6">
    <location>
        <begin position="22"/>
        <end position="82"/>
    </location>
</feature>
<organism evidence="7 8">
    <name type="scientific">Paracoccus versutus</name>
    <name type="common">Thiobacillus versutus</name>
    <dbReference type="NCBI Taxonomy" id="34007"/>
    <lineage>
        <taxon>Bacteria</taxon>
        <taxon>Pseudomonadati</taxon>
        <taxon>Pseudomonadota</taxon>
        <taxon>Alphaproteobacteria</taxon>
        <taxon>Rhodobacterales</taxon>
        <taxon>Paracoccaceae</taxon>
        <taxon>Paracoccus</taxon>
    </lineage>
</organism>
<dbReference type="GO" id="GO:0000976">
    <property type="term" value="F:transcription cis-regulatory region binding"/>
    <property type="evidence" value="ECO:0007669"/>
    <property type="project" value="TreeGrafter"/>
</dbReference>
<dbReference type="InterPro" id="IPR050109">
    <property type="entry name" value="HTH-type_TetR-like_transc_reg"/>
</dbReference>
<proteinExistence type="predicted"/>
<dbReference type="Pfam" id="PF00440">
    <property type="entry name" value="TetR_N"/>
    <property type="match status" value="1"/>
</dbReference>
<dbReference type="InterPro" id="IPR001647">
    <property type="entry name" value="HTH_TetR"/>
</dbReference>
<dbReference type="InterPro" id="IPR036271">
    <property type="entry name" value="Tet_transcr_reg_TetR-rel_C_sf"/>
</dbReference>
<reference evidence="7 8" key="1">
    <citation type="submission" date="2018-08" db="EMBL/GenBank/DDBJ databases">
        <title>Genomic Encyclopedia of Archaeal and Bacterial Type Strains, Phase II (KMG-II): from individual species to whole genera.</title>
        <authorList>
            <person name="Goeker M."/>
        </authorList>
    </citation>
    <scope>NUCLEOTIDE SEQUENCE [LARGE SCALE GENOMIC DNA]</scope>
    <source>
        <strain evidence="7 8">DSM 17099</strain>
    </source>
</reference>
<dbReference type="AlphaFoldDB" id="A0A3D9XUS2"/>
<keyword evidence="1" id="KW-0678">Repressor</keyword>
<gene>
    <name evidence="7" type="ORF">BDD41_1943</name>
</gene>